<keyword evidence="3" id="KW-1185">Reference proteome</keyword>
<organism evidence="2 3">
    <name type="scientific">Methylotenera mobilis (strain JLW8 / ATCC BAA-1282 / DSM 17540)</name>
    <dbReference type="NCBI Taxonomy" id="583345"/>
    <lineage>
        <taxon>Bacteria</taxon>
        <taxon>Pseudomonadati</taxon>
        <taxon>Pseudomonadota</taxon>
        <taxon>Betaproteobacteria</taxon>
        <taxon>Nitrosomonadales</taxon>
        <taxon>Methylophilaceae</taxon>
        <taxon>Methylotenera</taxon>
    </lineage>
</organism>
<dbReference type="OrthoDB" id="2864568at2"/>
<dbReference type="eggNOG" id="ENOG503307E">
    <property type="taxonomic scope" value="Bacteria"/>
</dbReference>
<protein>
    <recommendedName>
        <fullName evidence="4">Secreted protein</fullName>
    </recommendedName>
</protein>
<feature type="chain" id="PRO_5002973348" description="Secreted protein" evidence="1">
    <location>
        <begin position="22"/>
        <end position="170"/>
    </location>
</feature>
<feature type="signal peptide" evidence="1">
    <location>
        <begin position="1"/>
        <end position="21"/>
    </location>
</feature>
<reference evidence="2 3" key="2">
    <citation type="journal article" date="2011" name="J. Bacteriol.">
        <title>Genomes of three methylotrophs from a single niche uncover genetic and metabolic divergence of Methylophilaceae.</title>
        <authorList>
            <person name="Lapidus A."/>
            <person name="Clum A."/>
            <person name="Labutti K."/>
            <person name="Kaluzhnaya M.G."/>
            <person name="Lim S."/>
            <person name="Beck D.A."/>
            <person name="Glavina Del Rio T."/>
            <person name="Nolan M."/>
            <person name="Mavromatis K."/>
            <person name="Huntemann M."/>
            <person name="Lucas S."/>
            <person name="Lidstrom M.E."/>
            <person name="Ivanova N."/>
            <person name="Chistoserdova L."/>
        </authorList>
    </citation>
    <scope>NUCLEOTIDE SEQUENCE [LARGE SCALE GENOMIC DNA]</scope>
    <source>
        <strain evidence="3">JLW8 / ATCC BAA-1282 / DSM 17540</strain>
    </source>
</reference>
<dbReference type="Proteomes" id="UP000002742">
    <property type="component" value="Chromosome"/>
</dbReference>
<name>C6WY14_METML</name>
<gene>
    <name evidence="2" type="ordered locus">Mmol_1910</name>
</gene>
<dbReference type="KEGG" id="mmb:Mmol_1910"/>
<sequence length="170" mass="17417">MKKLVVAAIFSAALIPNIVLAGGNPHFIGPVTAKFAAPPANQGSVDVCWKEAGVGNNQSISYLASAQSATATYVCVNNGGNCPAAANKVNFTGPVSKSGSFSSAKNGAINACLRIEPPSGDALDCPGQTVTLSEVRYSDIGVKDTTNNIEKMTVYINGNDLSKTFVSCGD</sequence>
<evidence type="ECO:0000256" key="1">
    <source>
        <dbReference type="SAM" id="SignalP"/>
    </source>
</evidence>
<accession>C6WY14</accession>
<reference evidence="3" key="1">
    <citation type="submission" date="2009-07" db="EMBL/GenBank/DDBJ databases">
        <title>Complete sequence of Methylotenera mobilis JLW8.</title>
        <authorList>
            <consortium name="US DOE Joint Genome Institute"/>
            <person name="Lucas S."/>
            <person name="Copeland A."/>
            <person name="Lapidus A."/>
            <person name="Glavina del Rio T."/>
            <person name="Tice H."/>
            <person name="Bruce D."/>
            <person name="Goodwin L."/>
            <person name="Pitluck S."/>
            <person name="LaButti K.M."/>
            <person name="Clum A."/>
            <person name="Larimer F."/>
            <person name="Land M."/>
            <person name="Hauser L."/>
            <person name="Kyrpides N."/>
            <person name="Mikhailova N."/>
            <person name="Kayluzhnaya M."/>
            <person name="Chistoserdova L."/>
        </authorList>
    </citation>
    <scope>NUCLEOTIDE SEQUENCE [LARGE SCALE GENOMIC DNA]</scope>
    <source>
        <strain evidence="3">JLW8 / ATCC BAA-1282 / DSM 17540</strain>
    </source>
</reference>
<dbReference type="RefSeq" id="WP_015832848.1">
    <property type="nucleotide sequence ID" value="NC_012968.1"/>
</dbReference>
<dbReference type="EMBL" id="CP001672">
    <property type="protein sequence ID" value="ACT48813.1"/>
    <property type="molecule type" value="Genomic_DNA"/>
</dbReference>
<dbReference type="AlphaFoldDB" id="C6WY14"/>
<evidence type="ECO:0000313" key="2">
    <source>
        <dbReference type="EMBL" id="ACT48813.1"/>
    </source>
</evidence>
<proteinExistence type="predicted"/>
<evidence type="ECO:0000313" key="3">
    <source>
        <dbReference type="Proteomes" id="UP000002742"/>
    </source>
</evidence>
<dbReference type="HOGENOM" id="CLU_136120_0_0_4"/>
<evidence type="ECO:0008006" key="4">
    <source>
        <dbReference type="Google" id="ProtNLM"/>
    </source>
</evidence>
<keyword evidence="1" id="KW-0732">Signal</keyword>